<dbReference type="RefSeq" id="WP_345938339.1">
    <property type="nucleotide sequence ID" value="NZ_JBBKTW010000009.1"/>
</dbReference>
<feature type="region of interest" description="Disordered" evidence="1">
    <location>
        <begin position="1"/>
        <end position="26"/>
    </location>
</feature>
<reference evidence="2 3" key="1">
    <citation type="submission" date="2024-03" db="EMBL/GenBank/DDBJ databases">
        <title>High-quality draft genome sequencing of Tistrella sp. BH-R2-4.</title>
        <authorList>
            <person name="Dong C."/>
        </authorList>
    </citation>
    <scope>NUCLEOTIDE SEQUENCE [LARGE SCALE GENOMIC DNA]</scope>
    <source>
        <strain evidence="2 3">BH-R2-4</strain>
    </source>
</reference>
<evidence type="ECO:0000313" key="3">
    <source>
        <dbReference type="Proteomes" id="UP001413721"/>
    </source>
</evidence>
<dbReference type="EMBL" id="JBBKTW010000009">
    <property type="protein sequence ID" value="MEN2991110.1"/>
    <property type="molecule type" value="Genomic_DNA"/>
</dbReference>
<name>A0ABU9YQL7_9PROT</name>
<evidence type="ECO:0000256" key="1">
    <source>
        <dbReference type="SAM" id="MobiDB-lite"/>
    </source>
</evidence>
<proteinExistence type="predicted"/>
<accession>A0ABU9YQL7</accession>
<sequence>MASITVSTPADKAAPQTTLNDAARPEHQITEGLIRLGSLLAAIGRGAGGAALDIDRDRTPAEPIDLG</sequence>
<evidence type="ECO:0000313" key="2">
    <source>
        <dbReference type="EMBL" id="MEN2991110.1"/>
    </source>
</evidence>
<keyword evidence="3" id="KW-1185">Reference proteome</keyword>
<dbReference type="Proteomes" id="UP001413721">
    <property type="component" value="Unassembled WGS sequence"/>
</dbReference>
<comment type="caution">
    <text evidence="2">The sequence shown here is derived from an EMBL/GenBank/DDBJ whole genome shotgun (WGS) entry which is preliminary data.</text>
</comment>
<gene>
    <name evidence="2" type="ORF">WG926_22550</name>
</gene>
<organism evidence="2 3">
    <name type="scientific">Tistrella arctica</name>
    <dbReference type="NCBI Taxonomy" id="3133430"/>
    <lineage>
        <taxon>Bacteria</taxon>
        <taxon>Pseudomonadati</taxon>
        <taxon>Pseudomonadota</taxon>
        <taxon>Alphaproteobacteria</taxon>
        <taxon>Geminicoccales</taxon>
        <taxon>Geminicoccaceae</taxon>
        <taxon>Tistrella</taxon>
    </lineage>
</organism>
<protein>
    <submittedName>
        <fullName evidence="2">Uncharacterized protein</fullName>
    </submittedName>
</protein>